<comment type="caution">
    <text evidence="2">The sequence shown here is derived from an EMBL/GenBank/DDBJ whole genome shotgun (WGS) entry which is preliminary data.</text>
</comment>
<evidence type="ECO:0000313" key="3">
    <source>
        <dbReference type="Proteomes" id="UP000252586"/>
    </source>
</evidence>
<evidence type="ECO:0000259" key="1">
    <source>
        <dbReference type="Pfam" id="PF24258"/>
    </source>
</evidence>
<dbReference type="Proteomes" id="UP000252586">
    <property type="component" value="Unassembled WGS sequence"/>
</dbReference>
<gene>
    <name evidence="2" type="ORF">DFR74_12541</name>
</gene>
<dbReference type="RefSeq" id="WP_084537512.1">
    <property type="nucleotide sequence ID" value="NZ_QNRE01000025.1"/>
</dbReference>
<proteinExistence type="predicted"/>
<dbReference type="AlphaFoldDB" id="A0A366CWP8"/>
<dbReference type="Pfam" id="PF24258">
    <property type="entry name" value="DUF7459"/>
    <property type="match status" value="1"/>
</dbReference>
<dbReference type="InterPro" id="IPR055882">
    <property type="entry name" value="DUF7459"/>
</dbReference>
<reference evidence="2 3" key="1">
    <citation type="submission" date="2018-06" db="EMBL/GenBank/DDBJ databases">
        <title>Genomic Encyclopedia of Type Strains, Phase IV (KMG-IV): sequencing the most valuable type-strain genomes for metagenomic binning, comparative biology and taxonomic classification.</title>
        <authorList>
            <person name="Goeker M."/>
        </authorList>
    </citation>
    <scope>NUCLEOTIDE SEQUENCE [LARGE SCALE GENOMIC DNA]</scope>
    <source>
        <strain evidence="2 3">DSM 44599</strain>
    </source>
</reference>
<accession>A0A366CWP8</accession>
<name>A0A366CWP8_9NOCA</name>
<protein>
    <recommendedName>
        <fullName evidence="1">DUF7459 domain-containing protein</fullName>
    </recommendedName>
</protein>
<dbReference type="STRING" id="1210090.GCA_001613185_02453"/>
<dbReference type="EMBL" id="QNRE01000025">
    <property type="protein sequence ID" value="RBO82086.1"/>
    <property type="molecule type" value="Genomic_DNA"/>
</dbReference>
<feature type="domain" description="DUF7459" evidence="1">
    <location>
        <begin position="54"/>
        <end position="165"/>
    </location>
</feature>
<organism evidence="2 3">
    <name type="scientific">Nocardia puris</name>
    <dbReference type="NCBI Taxonomy" id="208602"/>
    <lineage>
        <taxon>Bacteria</taxon>
        <taxon>Bacillati</taxon>
        <taxon>Actinomycetota</taxon>
        <taxon>Actinomycetes</taxon>
        <taxon>Mycobacteriales</taxon>
        <taxon>Nocardiaceae</taxon>
        <taxon>Nocardia</taxon>
    </lineage>
</organism>
<evidence type="ECO:0000313" key="2">
    <source>
        <dbReference type="EMBL" id="RBO82086.1"/>
    </source>
</evidence>
<sequence length="175" mass="19443">MSDIEEAERRLAAAKEELRAAELAHRQVVPCQHPSMVITSGDPQFRCGDCHADLPDPRGCQHQHIDNDTERCSSCGEKMVQSHRHERRVLTAPNKAACTRPDCGGTDDPNCENPSGLYIPDVSQQREVVIQVDWTYDCSRCRHDGDIFVSGEEPIWSCGRDHRGGSVPVREGVPA</sequence>
<keyword evidence="3" id="KW-1185">Reference proteome</keyword>